<evidence type="ECO:0000259" key="3">
    <source>
        <dbReference type="PROSITE" id="PS51194"/>
    </source>
</evidence>
<keyword evidence="2 4" id="KW-0067">ATP-binding</keyword>
<dbReference type="InterPro" id="IPR027417">
    <property type="entry name" value="P-loop_NTPase"/>
</dbReference>
<dbReference type="Gene3D" id="3.40.50.300">
    <property type="entry name" value="P-loop containing nucleotide triphosphate hydrolases"/>
    <property type="match status" value="1"/>
</dbReference>
<dbReference type="PROSITE" id="PS51194">
    <property type="entry name" value="HELICASE_CTER"/>
    <property type="match status" value="1"/>
</dbReference>
<keyword evidence="2 4" id="KW-0547">Nucleotide-binding</keyword>
<dbReference type="PANTHER" id="PTHR47964">
    <property type="entry name" value="ATP-DEPENDENT DNA HELICASE HOMOLOG RECG, CHLOROPLASTIC"/>
    <property type="match status" value="1"/>
</dbReference>
<keyword evidence="2 4" id="KW-0347">Helicase</keyword>
<organism evidence="4 5">
    <name type="scientific">Sneathia sanguinegens</name>
    <dbReference type="NCBI Taxonomy" id="40543"/>
    <lineage>
        <taxon>Bacteria</taxon>
        <taxon>Fusobacteriati</taxon>
        <taxon>Fusobacteriota</taxon>
        <taxon>Fusobacteriia</taxon>
        <taxon>Fusobacteriales</taxon>
        <taxon>Leptotrichiaceae</taxon>
        <taxon>Sneathia</taxon>
    </lineage>
</organism>
<dbReference type="RefSeq" id="WP_285153450.1">
    <property type="nucleotide sequence ID" value="NZ_JASSPP010000012.1"/>
</dbReference>
<gene>
    <name evidence="4" type="ORF">QQA45_06470</name>
</gene>
<sequence>MEEKKKYLENILPKFVGIEYINGQLNPKEIKEKISAFENGEFQILLASTIIENGIDIPNANTIIIEDYDRLGLAQIYQLRGRVGRGKRQAYCYLINSKRITKKGEKKKKA</sequence>
<evidence type="ECO:0000256" key="2">
    <source>
        <dbReference type="ARBA" id="ARBA00022806"/>
    </source>
</evidence>
<dbReference type="PANTHER" id="PTHR47964:SF1">
    <property type="entry name" value="ATP-DEPENDENT DNA HELICASE HOMOLOG RECG, CHLOROPLASTIC"/>
    <property type="match status" value="1"/>
</dbReference>
<name>A0ABT7HKR8_9FUSO</name>
<dbReference type="SUPFAM" id="SSF52540">
    <property type="entry name" value="P-loop containing nucleoside triphosphate hydrolases"/>
    <property type="match status" value="1"/>
</dbReference>
<dbReference type="InterPro" id="IPR047112">
    <property type="entry name" value="RecG/Mfd"/>
</dbReference>
<dbReference type="EMBL" id="JASSPP010000012">
    <property type="protein sequence ID" value="MDK9581135.1"/>
    <property type="molecule type" value="Genomic_DNA"/>
</dbReference>
<protein>
    <submittedName>
        <fullName evidence="4">Helicase-related protein</fullName>
    </submittedName>
</protein>
<dbReference type="Proteomes" id="UP001225134">
    <property type="component" value="Unassembled WGS sequence"/>
</dbReference>
<keyword evidence="1" id="KW-0378">Hydrolase</keyword>
<proteinExistence type="predicted"/>
<evidence type="ECO:0000313" key="4">
    <source>
        <dbReference type="EMBL" id="MDK9581135.1"/>
    </source>
</evidence>
<reference evidence="4 5" key="1">
    <citation type="submission" date="2023-06" db="EMBL/GenBank/DDBJ databases">
        <title>Antibody response to the Sneathia vaginalis cytopathogenic toxin A during pregnancy.</title>
        <authorList>
            <person name="Mccoy Z.T."/>
            <person name="Serrano M.G."/>
            <person name="Spaine K."/>
            <person name="Edwards D.J."/>
            <person name="Buck G.A."/>
            <person name="Jefferson K."/>
        </authorList>
    </citation>
    <scope>NUCLEOTIDE SEQUENCE [LARGE SCALE GENOMIC DNA]</scope>
    <source>
        <strain evidence="4 5">CCUG 42621</strain>
    </source>
</reference>
<evidence type="ECO:0000256" key="1">
    <source>
        <dbReference type="ARBA" id="ARBA00022801"/>
    </source>
</evidence>
<dbReference type="SMART" id="SM00490">
    <property type="entry name" value="HELICc"/>
    <property type="match status" value="1"/>
</dbReference>
<evidence type="ECO:0000313" key="5">
    <source>
        <dbReference type="Proteomes" id="UP001225134"/>
    </source>
</evidence>
<dbReference type="GO" id="GO:0004386">
    <property type="term" value="F:helicase activity"/>
    <property type="evidence" value="ECO:0007669"/>
    <property type="project" value="UniProtKB-KW"/>
</dbReference>
<feature type="domain" description="Helicase C-terminal" evidence="3">
    <location>
        <begin position="1"/>
        <end position="110"/>
    </location>
</feature>
<dbReference type="InterPro" id="IPR001650">
    <property type="entry name" value="Helicase_C-like"/>
</dbReference>
<keyword evidence="5" id="KW-1185">Reference proteome</keyword>
<accession>A0ABT7HKR8</accession>
<comment type="caution">
    <text evidence="4">The sequence shown here is derived from an EMBL/GenBank/DDBJ whole genome shotgun (WGS) entry which is preliminary data.</text>
</comment>
<dbReference type="Pfam" id="PF00271">
    <property type="entry name" value="Helicase_C"/>
    <property type="match status" value="1"/>
</dbReference>